<name>A0ABU9LFE1_9XANT</name>
<sequence>METNEFDPVPDVGFIERQSELAKYLGNPDDAGKPIKTHLQASDRVIARVTDGIYREPASALRELISNAWDADARNVSILTDAPRFGRIYVRDDGNGMTFETLSHLVKNIGGSAKRNAKGQELGVTGGDTDVSPGGRQLIGKIGIGLFSVSQLARRFRIITKVRGADYRLIAEVSLRTYAEDGDEYDHAESESDDRYITGIVEIVRQKAEDLDSHGTDLILEEIKPRVRNILRDADRWALIREKDEALLRGDKEAANAIRVNRPAFHVGNMAPTTHGDVATIAEAPKLPWKENDQEDVRMSILMDEVERESGKSNRADISSTLDAYLNMLWTLGLSAPVRYVDRHPYDLTASDNIQLYWISNEQRGQATHVLMENGETVREAIHRRGPGNHRLLDGQEQGQGGFRVVIDGVEIKRPIRYKFIPAGEKNISNSLLLVGAYNPNLSKISESKRGGSLDLEAYAFWTGRIIPKENNGVLVRIRGASGAAFDSTFFGYQVSELTRLRQITSEIFIRRGLDAALNIDRESFNFSHPHVQLVASWLQRTIRQLTNKHKDLAAKQRKARVEVDIGKELTELHQHVKSVWAERQADDIPPSVTIADDLAVEAARFEGRVAISRKILGRVKSLSTLPLDQGDGKVEALVQVLLAYEVLQSMSFDDQEGLIKAILQVFYGAKE</sequence>
<dbReference type="GO" id="GO:0005524">
    <property type="term" value="F:ATP binding"/>
    <property type="evidence" value="ECO:0007669"/>
    <property type="project" value="UniProtKB-KW"/>
</dbReference>
<protein>
    <submittedName>
        <fullName evidence="1">ATP-binding protein</fullName>
    </submittedName>
</protein>
<accession>A0ABU9LFE1</accession>
<keyword evidence="2" id="KW-1185">Reference proteome</keyword>
<dbReference type="RefSeq" id="WP_342073933.1">
    <property type="nucleotide sequence ID" value="NZ_JAQJCQ010000012.1"/>
</dbReference>
<organism evidence="1 2">
    <name type="scientific">Xanthomonas protegens</name>
    <dbReference type="NCBI Taxonomy" id="3380705"/>
    <lineage>
        <taxon>Bacteria</taxon>
        <taxon>Pseudomonadati</taxon>
        <taxon>Pseudomonadota</taxon>
        <taxon>Gammaproteobacteria</taxon>
        <taxon>Lysobacterales</taxon>
        <taxon>Lysobacteraceae</taxon>
        <taxon>Xanthomonas</taxon>
    </lineage>
</organism>
<dbReference type="EMBL" id="JAQJCQ010000012">
    <property type="protein sequence ID" value="MEL4892565.1"/>
    <property type="molecule type" value="Genomic_DNA"/>
</dbReference>
<dbReference type="Pfam" id="PF13589">
    <property type="entry name" value="HATPase_c_3"/>
    <property type="match status" value="1"/>
</dbReference>
<gene>
    <name evidence="1" type="ORF">PIQ37_14170</name>
</gene>
<reference evidence="1 2" key="1">
    <citation type="journal article" date="2024" name="FEMS Microbiol. Lett.">
        <title>Xanthomonas protegens sp. nov., a novel rice seed-associated bacterium, provides in vivo protection against X. oryzae pv. oryzae, the bacterial leaf blight pathogen.</title>
        <authorList>
            <person name="Rana R."/>
            <person name="Sharma A."/>
            <person name="Madhavan V.N."/>
            <person name="Korpole S."/>
            <person name="Sonti R.V."/>
            <person name="Patel H.K."/>
            <person name="Patil P.B."/>
        </authorList>
    </citation>
    <scope>NUCLEOTIDE SEQUENCE [LARGE SCALE GENOMIC DNA]</scope>
    <source>
        <strain evidence="1 2">PPL118</strain>
    </source>
</reference>
<comment type="caution">
    <text evidence="1">The sequence shown here is derived from an EMBL/GenBank/DDBJ whole genome shotgun (WGS) entry which is preliminary data.</text>
</comment>
<keyword evidence="1" id="KW-0547">Nucleotide-binding</keyword>
<dbReference type="Proteomes" id="UP001486626">
    <property type="component" value="Unassembled WGS sequence"/>
</dbReference>
<dbReference type="InterPro" id="IPR036890">
    <property type="entry name" value="HATPase_C_sf"/>
</dbReference>
<proteinExistence type="predicted"/>
<dbReference type="Gene3D" id="3.30.565.10">
    <property type="entry name" value="Histidine kinase-like ATPase, C-terminal domain"/>
    <property type="match status" value="1"/>
</dbReference>
<keyword evidence="1" id="KW-0067">ATP-binding</keyword>
<evidence type="ECO:0000313" key="1">
    <source>
        <dbReference type="EMBL" id="MEL4892565.1"/>
    </source>
</evidence>
<evidence type="ECO:0000313" key="2">
    <source>
        <dbReference type="Proteomes" id="UP001486626"/>
    </source>
</evidence>
<dbReference type="SUPFAM" id="SSF55874">
    <property type="entry name" value="ATPase domain of HSP90 chaperone/DNA topoisomerase II/histidine kinase"/>
    <property type="match status" value="1"/>
</dbReference>